<evidence type="ECO:0000256" key="1">
    <source>
        <dbReference type="ARBA" id="ARBA00010945"/>
    </source>
</evidence>
<evidence type="ECO:0000313" key="6">
    <source>
        <dbReference type="EMBL" id="KAJ8873436.1"/>
    </source>
</evidence>
<evidence type="ECO:0000256" key="2">
    <source>
        <dbReference type="ARBA" id="ARBA00022634"/>
    </source>
</evidence>
<evidence type="ECO:0000256" key="4">
    <source>
        <dbReference type="SAM" id="MobiDB-lite"/>
    </source>
</evidence>
<dbReference type="InterPro" id="IPR036775">
    <property type="entry name" value="DNA_pol_Y-fam_lit_finger_sf"/>
</dbReference>
<gene>
    <name evidence="6" type="ORF">PR048_024253</name>
</gene>
<comment type="similarity">
    <text evidence="1">Belongs to the DNA polymerase type-Y family.</text>
</comment>
<dbReference type="InterPro" id="IPR043128">
    <property type="entry name" value="Rev_trsase/Diguanyl_cyclase"/>
</dbReference>
<dbReference type="Gene3D" id="6.10.250.1630">
    <property type="match status" value="1"/>
</dbReference>
<evidence type="ECO:0000256" key="3">
    <source>
        <dbReference type="ARBA" id="ARBA00022679"/>
    </source>
</evidence>
<comment type="caution">
    <text evidence="6">The sequence shown here is derived from an EMBL/GenBank/DDBJ whole genome shotgun (WGS) entry which is preliminary data.</text>
</comment>
<dbReference type="Gene3D" id="3.30.70.270">
    <property type="match status" value="1"/>
</dbReference>
<dbReference type="Gene3D" id="1.10.150.20">
    <property type="entry name" value="5' to 3' exonuclease, C-terminal subdomain"/>
    <property type="match status" value="1"/>
</dbReference>
<accession>A0ABQ9GN38</accession>
<dbReference type="PANTHER" id="PTHR46404:SF1">
    <property type="entry name" value="DNA POLYMERASE IOTA"/>
    <property type="match status" value="1"/>
</dbReference>
<feature type="compositionally biased region" description="Basic and acidic residues" evidence="4">
    <location>
        <begin position="453"/>
        <end position="468"/>
    </location>
</feature>
<dbReference type="InterPro" id="IPR017961">
    <property type="entry name" value="DNA_pol_Y-fam_little_finger"/>
</dbReference>
<keyword evidence="7" id="KW-1185">Reference proteome</keyword>
<organism evidence="6 7">
    <name type="scientific">Dryococelus australis</name>
    <dbReference type="NCBI Taxonomy" id="614101"/>
    <lineage>
        <taxon>Eukaryota</taxon>
        <taxon>Metazoa</taxon>
        <taxon>Ecdysozoa</taxon>
        <taxon>Arthropoda</taxon>
        <taxon>Hexapoda</taxon>
        <taxon>Insecta</taxon>
        <taxon>Pterygota</taxon>
        <taxon>Neoptera</taxon>
        <taxon>Polyneoptera</taxon>
        <taxon>Phasmatodea</taxon>
        <taxon>Verophasmatodea</taxon>
        <taxon>Anareolatae</taxon>
        <taxon>Phasmatidae</taxon>
        <taxon>Eurycanthinae</taxon>
        <taxon>Dryococelus</taxon>
    </lineage>
</organism>
<keyword evidence="3" id="KW-0808">Transferase</keyword>
<dbReference type="PROSITE" id="PS50173">
    <property type="entry name" value="UMUC"/>
    <property type="match status" value="1"/>
</dbReference>
<dbReference type="Gene3D" id="3.30.1490.100">
    <property type="entry name" value="DNA polymerase, Y-family, little finger domain"/>
    <property type="match status" value="1"/>
</dbReference>
<dbReference type="PIRSF" id="PIRSF036603">
    <property type="entry name" value="DPol_eta"/>
    <property type="match status" value="1"/>
</dbReference>
<dbReference type="SUPFAM" id="SSF56672">
    <property type="entry name" value="DNA/RNA polymerases"/>
    <property type="match status" value="1"/>
</dbReference>
<protein>
    <recommendedName>
        <fullName evidence="5">UmuC domain-containing protein</fullName>
    </recommendedName>
</protein>
<dbReference type="SUPFAM" id="SSF100879">
    <property type="entry name" value="Lesion bypass DNA polymerase (Y-family), little finger domain"/>
    <property type="match status" value="1"/>
</dbReference>
<dbReference type="Proteomes" id="UP001159363">
    <property type="component" value="Chromosome 9"/>
</dbReference>
<sequence>MEDEFGQLLDPALETMHQRVIIHIDIDCFYAQVEMLKNPELRNQPLGIQQKNIVVTCNYVARQFGLKKCMLLAEAKELCPSLVLVKGEDLFDYRQMSSKVTSVLQKFSPLVEKLGLDENFIDVTQVVAEKLQNGFNSGQNIAGHVYSDVTENCMCGCFNRLSVGSVIAADMRAQIYEELGLTCCAGIAHNKLLAKLVCGVQKPNQQTTILPCSVPGLMAGIQNIRKIPGIGHRTSEILQSLGICSVSDLQNSSDKSLQQALGHDVVERLKKLSFGHDDSMVRPSGKPQSIGLEDGFRKISLESEVKEKCLLLLQRLMALLVEDGRIPGAIRVTVRKYNSANRQSHRESRQCNISPSIFRPKITVLSPNARQKLLMSIMKLFYKMVNISKPFHLTLLGIAFTKFQERCSGKGSITSFLMNDISVQSVLDFRNMSTSAVEEMECSPADNVCQDRSGSESEHEPSPKKTRSDFWRIRRKRSFTESDVDSINKMEVPELRLNTGEPFDKEVFQKLPSVIQEEVMESLVDLPQLTNRLGISESDNTSTGVCPPNVDPTVFRELPSDVQQELVQSWNSVNKSHTTQSPQTNSSGRKPCQNSILQYVSSSSK</sequence>
<dbReference type="EMBL" id="JARBHB010000010">
    <property type="protein sequence ID" value="KAJ8873436.1"/>
    <property type="molecule type" value="Genomic_DNA"/>
</dbReference>
<dbReference type="InterPro" id="IPR025527">
    <property type="entry name" value="HUWE1/Rev1_UBM"/>
</dbReference>
<dbReference type="Gene3D" id="3.40.1170.60">
    <property type="match status" value="1"/>
</dbReference>
<feature type="domain" description="UmuC" evidence="5">
    <location>
        <begin position="21"/>
        <end position="231"/>
    </location>
</feature>
<dbReference type="Pfam" id="PF21999">
    <property type="entry name" value="IMS_HHH_1"/>
    <property type="match status" value="1"/>
</dbReference>
<feature type="region of interest" description="Disordered" evidence="4">
    <location>
        <begin position="441"/>
        <end position="468"/>
    </location>
</feature>
<evidence type="ECO:0000259" key="5">
    <source>
        <dbReference type="PROSITE" id="PS50173"/>
    </source>
</evidence>
<dbReference type="InterPro" id="IPR043502">
    <property type="entry name" value="DNA/RNA_pol_sf"/>
</dbReference>
<dbReference type="Pfam" id="PF00817">
    <property type="entry name" value="IMS"/>
    <property type="match status" value="1"/>
</dbReference>
<name>A0ABQ9GN38_9NEOP</name>
<feature type="region of interest" description="Disordered" evidence="4">
    <location>
        <begin position="572"/>
        <end position="605"/>
    </location>
</feature>
<proteinExistence type="inferred from homology"/>
<reference evidence="6 7" key="1">
    <citation type="submission" date="2023-02" db="EMBL/GenBank/DDBJ databases">
        <title>LHISI_Scaffold_Assembly.</title>
        <authorList>
            <person name="Stuart O.P."/>
            <person name="Cleave R."/>
            <person name="Magrath M.J.L."/>
            <person name="Mikheyev A.S."/>
        </authorList>
    </citation>
    <scope>NUCLEOTIDE SEQUENCE [LARGE SCALE GENOMIC DNA]</scope>
    <source>
        <strain evidence="6">Daus_M_001</strain>
        <tissue evidence="6">Leg muscle</tissue>
    </source>
</reference>
<dbReference type="Pfam" id="PF11799">
    <property type="entry name" value="IMS_C"/>
    <property type="match status" value="1"/>
</dbReference>
<keyword evidence="2" id="KW-0237">DNA synthesis</keyword>
<dbReference type="InterPro" id="IPR001126">
    <property type="entry name" value="UmuC"/>
</dbReference>
<dbReference type="InterPro" id="IPR053848">
    <property type="entry name" value="IMS_HHH_1"/>
</dbReference>
<dbReference type="Pfam" id="PF14377">
    <property type="entry name" value="UBM"/>
    <property type="match status" value="2"/>
</dbReference>
<dbReference type="PANTHER" id="PTHR46404">
    <property type="entry name" value="DNA POLYMERASE IOTA"/>
    <property type="match status" value="1"/>
</dbReference>
<evidence type="ECO:0000313" key="7">
    <source>
        <dbReference type="Proteomes" id="UP001159363"/>
    </source>
</evidence>